<keyword evidence="12" id="KW-1185">Reference proteome</keyword>
<dbReference type="GO" id="GO:0005524">
    <property type="term" value="F:ATP binding"/>
    <property type="evidence" value="ECO:0007669"/>
    <property type="project" value="UniProtKB-UniRule"/>
</dbReference>
<dbReference type="GO" id="GO:0005634">
    <property type="term" value="C:nucleus"/>
    <property type="evidence" value="ECO:0007669"/>
    <property type="project" value="TreeGrafter"/>
</dbReference>
<evidence type="ECO:0000256" key="6">
    <source>
        <dbReference type="ARBA" id="ARBA00022840"/>
    </source>
</evidence>
<dbReference type="GO" id="GO:0005737">
    <property type="term" value="C:cytoplasm"/>
    <property type="evidence" value="ECO:0007669"/>
    <property type="project" value="TreeGrafter"/>
</dbReference>
<keyword evidence="6 9" id="KW-0067">ATP-binding</keyword>
<evidence type="ECO:0000256" key="3">
    <source>
        <dbReference type="ARBA" id="ARBA00022679"/>
    </source>
</evidence>
<dbReference type="SUPFAM" id="SSF56112">
    <property type="entry name" value="Protein kinase-like (PK-like)"/>
    <property type="match status" value="1"/>
</dbReference>
<keyword evidence="5" id="KW-0418">Kinase</keyword>
<comment type="catalytic activity">
    <reaction evidence="8">
        <text>L-seryl-[protein] + ATP = O-phospho-L-seryl-[protein] + ADP + H(+)</text>
        <dbReference type="Rhea" id="RHEA:17989"/>
        <dbReference type="Rhea" id="RHEA-COMP:9863"/>
        <dbReference type="Rhea" id="RHEA-COMP:11604"/>
        <dbReference type="ChEBI" id="CHEBI:15378"/>
        <dbReference type="ChEBI" id="CHEBI:29999"/>
        <dbReference type="ChEBI" id="CHEBI:30616"/>
        <dbReference type="ChEBI" id="CHEBI:83421"/>
        <dbReference type="ChEBI" id="CHEBI:456216"/>
        <dbReference type="EC" id="2.7.11.1"/>
    </reaction>
</comment>
<protein>
    <recommendedName>
        <fullName evidence="1">non-specific serine/threonine protein kinase</fullName>
        <ecNumber evidence="1">2.7.11.1</ecNumber>
    </recommendedName>
</protein>
<evidence type="ECO:0000313" key="12">
    <source>
        <dbReference type="Proteomes" id="UP000745764"/>
    </source>
</evidence>
<dbReference type="AlphaFoldDB" id="A0A9N8KH00"/>
<evidence type="ECO:0000256" key="2">
    <source>
        <dbReference type="ARBA" id="ARBA00022527"/>
    </source>
</evidence>
<proteinExistence type="predicted"/>
<accession>A0A9N8KH00</accession>
<dbReference type="SMART" id="SM00220">
    <property type="entry name" value="S_TKc"/>
    <property type="match status" value="1"/>
</dbReference>
<evidence type="ECO:0000256" key="8">
    <source>
        <dbReference type="ARBA" id="ARBA00048679"/>
    </source>
</evidence>
<evidence type="ECO:0000256" key="5">
    <source>
        <dbReference type="ARBA" id="ARBA00022777"/>
    </source>
</evidence>
<dbReference type="Gene3D" id="3.30.200.20">
    <property type="entry name" value="Phosphorylase Kinase, domain 1"/>
    <property type="match status" value="1"/>
</dbReference>
<evidence type="ECO:0000256" key="9">
    <source>
        <dbReference type="PROSITE-ProRule" id="PRU10141"/>
    </source>
</evidence>
<dbReference type="EC" id="2.7.11.1" evidence="1"/>
<comment type="catalytic activity">
    <reaction evidence="7">
        <text>L-threonyl-[protein] + ATP = O-phospho-L-threonyl-[protein] + ADP + H(+)</text>
        <dbReference type="Rhea" id="RHEA:46608"/>
        <dbReference type="Rhea" id="RHEA-COMP:11060"/>
        <dbReference type="Rhea" id="RHEA-COMP:11605"/>
        <dbReference type="ChEBI" id="CHEBI:15378"/>
        <dbReference type="ChEBI" id="CHEBI:30013"/>
        <dbReference type="ChEBI" id="CHEBI:30616"/>
        <dbReference type="ChEBI" id="CHEBI:61977"/>
        <dbReference type="ChEBI" id="CHEBI:456216"/>
        <dbReference type="EC" id="2.7.11.1"/>
    </reaction>
</comment>
<feature type="binding site" evidence="9">
    <location>
        <position position="70"/>
    </location>
    <ligand>
        <name>ATP</name>
        <dbReference type="ChEBI" id="CHEBI:30616"/>
    </ligand>
</feature>
<feature type="domain" description="Protein kinase" evidence="10">
    <location>
        <begin position="41"/>
        <end position="348"/>
    </location>
</feature>
<evidence type="ECO:0000256" key="7">
    <source>
        <dbReference type="ARBA" id="ARBA00047899"/>
    </source>
</evidence>
<dbReference type="Gene3D" id="1.10.510.10">
    <property type="entry name" value="Transferase(Phosphotransferase) domain 1"/>
    <property type="match status" value="1"/>
</dbReference>
<dbReference type="GO" id="GO:0004674">
    <property type="term" value="F:protein serine/threonine kinase activity"/>
    <property type="evidence" value="ECO:0007669"/>
    <property type="project" value="UniProtKB-KW"/>
</dbReference>
<dbReference type="GO" id="GO:0000245">
    <property type="term" value="P:spliceosomal complex assembly"/>
    <property type="evidence" value="ECO:0007669"/>
    <property type="project" value="TreeGrafter"/>
</dbReference>
<keyword evidence="4 9" id="KW-0547">Nucleotide-binding</keyword>
<feature type="non-terminal residue" evidence="11">
    <location>
        <position position="1"/>
    </location>
</feature>
<dbReference type="PROSITE" id="PS00107">
    <property type="entry name" value="PROTEIN_KINASE_ATP"/>
    <property type="match status" value="1"/>
</dbReference>
<reference evidence="11" key="1">
    <citation type="submission" date="2020-06" db="EMBL/GenBank/DDBJ databases">
        <authorList>
            <person name="Onetto C."/>
        </authorList>
    </citation>
    <scope>NUCLEOTIDE SEQUENCE</scope>
</reference>
<dbReference type="OrthoDB" id="5979581at2759"/>
<evidence type="ECO:0000256" key="1">
    <source>
        <dbReference type="ARBA" id="ARBA00012513"/>
    </source>
</evidence>
<dbReference type="GO" id="GO:0050684">
    <property type="term" value="P:regulation of mRNA processing"/>
    <property type="evidence" value="ECO:0007669"/>
    <property type="project" value="TreeGrafter"/>
</dbReference>
<dbReference type="InterPro" id="IPR051334">
    <property type="entry name" value="SRPK"/>
</dbReference>
<dbReference type="EMBL" id="CAINUL010000014">
    <property type="protein sequence ID" value="CAD0111742.1"/>
    <property type="molecule type" value="Genomic_DNA"/>
</dbReference>
<keyword evidence="2" id="KW-0723">Serine/threonine-protein kinase</keyword>
<dbReference type="InterPro" id="IPR000719">
    <property type="entry name" value="Prot_kinase_dom"/>
</dbReference>
<evidence type="ECO:0000313" key="11">
    <source>
        <dbReference type="EMBL" id="CAD0111742.1"/>
    </source>
</evidence>
<name>A0A9N8KH00_9PEZI</name>
<gene>
    <name evidence="11" type="ORF">AWRI4620_LOCUS5997</name>
</gene>
<evidence type="ECO:0000259" key="10">
    <source>
        <dbReference type="PROSITE" id="PS50011"/>
    </source>
</evidence>
<sequence length="348" mass="38833">MTSTKRLFEYKCGVEAELLYRYKPGGYHPVHLGDVFAGGRYKVLHKLGHGAFSTTWIARDSKLSINVALKVKVASASSSGNRERLVFQFLSRSGSGSQSGQIHIMQSLDEFRHNGPNGAHDCLIFELLDSGVASVVERRPIENRLPGHSAKKACKELCLALEALHEQGIGHGGNLAFAVPQLRHLPEDELFEKYGHPRTGAVSRADGSPIESGVPEYLVWPARFPMRDLALEELSIKLIDFGESFFPHDKPKTLHTPIAVRAPEILFEDEYDLRADLWTLGCTVGRQGIIISRLLFSFTTQMFELVVGYPPCSGIMAKKEDILQQIADLIGEPPERWQPRWKAMSKWG</sequence>
<dbReference type="InterPro" id="IPR017441">
    <property type="entry name" value="Protein_kinase_ATP_BS"/>
</dbReference>
<organism evidence="11 12">
    <name type="scientific">Aureobasidium uvarum</name>
    <dbReference type="NCBI Taxonomy" id="2773716"/>
    <lineage>
        <taxon>Eukaryota</taxon>
        <taxon>Fungi</taxon>
        <taxon>Dikarya</taxon>
        <taxon>Ascomycota</taxon>
        <taxon>Pezizomycotina</taxon>
        <taxon>Dothideomycetes</taxon>
        <taxon>Dothideomycetidae</taxon>
        <taxon>Dothideales</taxon>
        <taxon>Saccotheciaceae</taxon>
        <taxon>Aureobasidium</taxon>
    </lineage>
</organism>
<keyword evidence="3" id="KW-0808">Transferase</keyword>
<dbReference type="PROSITE" id="PS50011">
    <property type="entry name" value="PROTEIN_KINASE_DOM"/>
    <property type="match status" value="1"/>
</dbReference>
<dbReference type="InterPro" id="IPR011009">
    <property type="entry name" value="Kinase-like_dom_sf"/>
</dbReference>
<dbReference type="Proteomes" id="UP000745764">
    <property type="component" value="Unassembled WGS sequence"/>
</dbReference>
<dbReference type="PANTHER" id="PTHR47634:SF9">
    <property type="entry name" value="PROTEIN KINASE DOMAIN-CONTAINING PROTEIN-RELATED"/>
    <property type="match status" value="1"/>
</dbReference>
<comment type="caution">
    <text evidence="11">The sequence shown here is derived from an EMBL/GenBank/DDBJ whole genome shotgun (WGS) entry which is preliminary data.</text>
</comment>
<evidence type="ECO:0000256" key="4">
    <source>
        <dbReference type="ARBA" id="ARBA00022741"/>
    </source>
</evidence>
<dbReference type="PANTHER" id="PTHR47634">
    <property type="entry name" value="PROTEIN KINASE DOMAIN-CONTAINING PROTEIN-RELATED"/>
    <property type="match status" value="1"/>
</dbReference>